<sequence length="61" mass="6828">MEDDDKPKKKVSHEIGQDLALLSVSELEARILLLREEISRLEVAVKSKSASRDAANAFFKT</sequence>
<dbReference type="KEGG" id="vgo:GJW-30_1_02566"/>
<keyword evidence="2" id="KW-1185">Reference proteome</keyword>
<dbReference type="Proteomes" id="UP000236884">
    <property type="component" value="Chromosome"/>
</dbReference>
<dbReference type="InterPro" id="IPR009579">
    <property type="entry name" value="DUF1192"/>
</dbReference>
<evidence type="ECO:0008006" key="3">
    <source>
        <dbReference type="Google" id="ProtNLM"/>
    </source>
</evidence>
<dbReference type="Pfam" id="PF06698">
    <property type="entry name" value="DUF1192"/>
    <property type="match status" value="1"/>
</dbReference>
<protein>
    <recommendedName>
        <fullName evidence="3">DUF1192 domain-containing protein</fullName>
    </recommendedName>
</protein>
<organism evidence="1 2">
    <name type="scientific">Variibacter gotjawalensis</name>
    <dbReference type="NCBI Taxonomy" id="1333996"/>
    <lineage>
        <taxon>Bacteria</taxon>
        <taxon>Pseudomonadati</taxon>
        <taxon>Pseudomonadota</taxon>
        <taxon>Alphaproteobacteria</taxon>
        <taxon>Hyphomicrobiales</taxon>
        <taxon>Nitrobacteraceae</taxon>
        <taxon>Variibacter</taxon>
    </lineage>
</organism>
<dbReference type="RefSeq" id="WP_245408503.1">
    <property type="nucleotide sequence ID" value="NZ_AP014946.1"/>
</dbReference>
<evidence type="ECO:0000313" key="1">
    <source>
        <dbReference type="EMBL" id="BAT60031.1"/>
    </source>
</evidence>
<dbReference type="EMBL" id="AP014946">
    <property type="protein sequence ID" value="BAT60031.1"/>
    <property type="molecule type" value="Genomic_DNA"/>
</dbReference>
<accession>A0A0S3PVR2</accession>
<reference evidence="1 2" key="1">
    <citation type="submission" date="2015-08" db="EMBL/GenBank/DDBJ databases">
        <title>Investigation of the bacterial diversity of lava forest soil.</title>
        <authorList>
            <person name="Lee J.S."/>
        </authorList>
    </citation>
    <scope>NUCLEOTIDE SEQUENCE [LARGE SCALE GENOMIC DNA]</scope>
    <source>
        <strain evidence="1 2">GJW-30</strain>
    </source>
</reference>
<evidence type="ECO:0000313" key="2">
    <source>
        <dbReference type="Proteomes" id="UP000236884"/>
    </source>
</evidence>
<gene>
    <name evidence="1" type="ORF">GJW-30_1_02566</name>
</gene>
<proteinExistence type="predicted"/>
<name>A0A0S3PVR2_9BRAD</name>
<dbReference type="AlphaFoldDB" id="A0A0S3PVR2"/>